<dbReference type="EMBL" id="VYKL01000051">
    <property type="protein sequence ID" value="KAA9013462.1"/>
    <property type="molecule type" value="Genomic_DNA"/>
</dbReference>
<name>A0A5J5H1A8_9BACI</name>
<accession>A0A5J5H1A8</accession>
<organism evidence="1 2">
    <name type="scientific">Niallia endozanthoxylica</name>
    <dbReference type="NCBI Taxonomy" id="2036016"/>
    <lineage>
        <taxon>Bacteria</taxon>
        <taxon>Bacillati</taxon>
        <taxon>Bacillota</taxon>
        <taxon>Bacilli</taxon>
        <taxon>Bacillales</taxon>
        <taxon>Bacillaceae</taxon>
        <taxon>Niallia</taxon>
    </lineage>
</organism>
<comment type="caution">
    <text evidence="1">The sequence shown here is derived from an EMBL/GenBank/DDBJ whole genome shotgun (WGS) entry which is preliminary data.</text>
</comment>
<keyword evidence="2" id="KW-1185">Reference proteome</keyword>
<gene>
    <name evidence="1" type="ORF">F4V44_24785</name>
</gene>
<evidence type="ECO:0000313" key="1">
    <source>
        <dbReference type="EMBL" id="KAA9013462.1"/>
    </source>
</evidence>
<reference evidence="1 2" key="1">
    <citation type="submission" date="2019-09" db="EMBL/GenBank/DDBJ databases">
        <title>Whole genome sequences of isolates from the Mars Exploration Rovers.</title>
        <authorList>
            <person name="Seuylemezian A."/>
            <person name="Vaishampayan P."/>
        </authorList>
    </citation>
    <scope>NUCLEOTIDE SEQUENCE [LARGE SCALE GENOMIC DNA]</scope>
    <source>
        <strain evidence="1 2">MER_TA_151</strain>
    </source>
</reference>
<dbReference type="Proteomes" id="UP000326671">
    <property type="component" value="Unassembled WGS sequence"/>
</dbReference>
<evidence type="ECO:0000313" key="2">
    <source>
        <dbReference type="Proteomes" id="UP000326671"/>
    </source>
</evidence>
<dbReference type="AlphaFoldDB" id="A0A5J5H1A8"/>
<dbReference type="RefSeq" id="WP_150442686.1">
    <property type="nucleotide sequence ID" value="NZ_VYKL01000051.1"/>
</dbReference>
<dbReference type="OrthoDB" id="2838349at2"/>
<protein>
    <submittedName>
        <fullName evidence="1">Uncharacterized protein</fullName>
    </submittedName>
</protein>
<sequence>MTEPPITFDDFFNVLINGVPISGFPATVFTSTFVPPSPDDVCFGSVTPTQTATVDLTPFAGQFITITFQVADVGDCNFDSAAFIDNLVVEGCIPAELLCGTCNNTVDFCQSIIVPPNFSVNTASGTAGIDTDCLQCTLEPCLVNVEIPNPCGDNFRCNVEVNAVRAIGCIPFYISVTATHSTNGSFATFCGKGVTCVDNIICFTCLDADNPCVDGFFDDAFVVPGSIIVTPECVDSCGNQIFTVTGSIQLPSC</sequence>
<proteinExistence type="predicted"/>